<comment type="caution">
    <text evidence="1">The sequence shown here is derived from an EMBL/GenBank/DDBJ whole genome shotgun (WGS) entry which is preliminary data.</text>
</comment>
<reference evidence="1" key="1">
    <citation type="journal article" date="2023" name="Nat. Commun.">
        <title>Diploid and tetraploid genomes of Acorus and the evolution of monocots.</title>
        <authorList>
            <person name="Ma L."/>
            <person name="Liu K.W."/>
            <person name="Li Z."/>
            <person name="Hsiao Y.Y."/>
            <person name="Qi Y."/>
            <person name="Fu T."/>
            <person name="Tang G.D."/>
            <person name="Zhang D."/>
            <person name="Sun W.H."/>
            <person name="Liu D.K."/>
            <person name="Li Y."/>
            <person name="Chen G.Z."/>
            <person name="Liu X.D."/>
            <person name="Liao X.Y."/>
            <person name="Jiang Y.T."/>
            <person name="Yu X."/>
            <person name="Hao Y."/>
            <person name="Huang J."/>
            <person name="Zhao X.W."/>
            <person name="Ke S."/>
            <person name="Chen Y.Y."/>
            <person name="Wu W.L."/>
            <person name="Hsu J.L."/>
            <person name="Lin Y.F."/>
            <person name="Huang M.D."/>
            <person name="Li C.Y."/>
            <person name="Huang L."/>
            <person name="Wang Z.W."/>
            <person name="Zhao X."/>
            <person name="Zhong W.Y."/>
            <person name="Peng D.H."/>
            <person name="Ahmad S."/>
            <person name="Lan S."/>
            <person name="Zhang J.S."/>
            <person name="Tsai W.C."/>
            <person name="Van de Peer Y."/>
            <person name="Liu Z.J."/>
        </authorList>
    </citation>
    <scope>NUCLEOTIDE SEQUENCE</scope>
    <source>
        <strain evidence="1">CP</strain>
    </source>
</reference>
<organism evidence="1 2">
    <name type="scientific">Acorus calamus</name>
    <name type="common">Sweet flag</name>
    <dbReference type="NCBI Taxonomy" id="4465"/>
    <lineage>
        <taxon>Eukaryota</taxon>
        <taxon>Viridiplantae</taxon>
        <taxon>Streptophyta</taxon>
        <taxon>Embryophyta</taxon>
        <taxon>Tracheophyta</taxon>
        <taxon>Spermatophyta</taxon>
        <taxon>Magnoliopsida</taxon>
        <taxon>Liliopsida</taxon>
        <taxon>Acoraceae</taxon>
        <taxon>Acorus</taxon>
    </lineage>
</organism>
<proteinExistence type="predicted"/>
<dbReference type="EMBL" id="JAUJYO010000009">
    <property type="protein sequence ID" value="KAK1308666.1"/>
    <property type="molecule type" value="Genomic_DNA"/>
</dbReference>
<name>A0AAV9E5H5_ACOCL</name>
<evidence type="ECO:0000313" key="2">
    <source>
        <dbReference type="Proteomes" id="UP001180020"/>
    </source>
</evidence>
<reference evidence="1" key="2">
    <citation type="submission" date="2023-06" db="EMBL/GenBank/DDBJ databases">
        <authorList>
            <person name="Ma L."/>
            <person name="Liu K.-W."/>
            <person name="Li Z."/>
            <person name="Hsiao Y.-Y."/>
            <person name="Qi Y."/>
            <person name="Fu T."/>
            <person name="Tang G."/>
            <person name="Zhang D."/>
            <person name="Sun W.-H."/>
            <person name="Liu D.-K."/>
            <person name="Li Y."/>
            <person name="Chen G.-Z."/>
            <person name="Liu X.-D."/>
            <person name="Liao X.-Y."/>
            <person name="Jiang Y.-T."/>
            <person name="Yu X."/>
            <person name="Hao Y."/>
            <person name="Huang J."/>
            <person name="Zhao X.-W."/>
            <person name="Ke S."/>
            <person name="Chen Y.-Y."/>
            <person name="Wu W.-L."/>
            <person name="Hsu J.-L."/>
            <person name="Lin Y.-F."/>
            <person name="Huang M.-D."/>
            <person name="Li C.-Y."/>
            <person name="Huang L."/>
            <person name="Wang Z.-W."/>
            <person name="Zhao X."/>
            <person name="Zhong W.-Y."/>
            <person name="Peng D.-H."/>
            <person name="Ahmad S."/>
            <person name="Lan S."/>
            <person name="Zhang J.-S."/>
            <person name="Tsai W.-C."/>
            <person name="Van De Peer Y."/>
            <person name="Liu Z.-J."/>
        </authorList>
    </citation>
    <scope>NUCLEOTIDE SEQUENCE</scope>
    <source>
        <strain evidence="1">CP</strain>
        <tissue evidence="1">Leaves</tissue>
    </source>
</reference>
<accession>A0AAV9E5H5</accession>
<dbReference type="AlphaFoldDB" id="A0AAV9E5H5"/>
<gene>
    <name evidence="1" type="ORF">QJS10_CPA09g01514</name>
</gene>
<dbReference type="Proteomes" id="UP001180020">
    <property type="component" value="Unassembled WGS sequence"/>
</dbReference>
<evidence type="ECO:0000313" key="1">
    <source>
        <dbReference type="EMBL" id="KAK1308666.1"/>
    </source>
</evidence>
<protein>
    <submittedName>
        <fullName evidence="1">Uncharacterized protein</fullName>
    </submittedName>
</protein>
<keyword evidence="2" id="KW-1185">Reference proteome</keyword>
<sequence>MKQIMKGWRKSQMSSTKPTSKGCLGLIYFAMTEQACRVLFKATRKVHPSVVI</sequence>